<dbReference type="SUPFAM" id="SSF81585">
    <property type="entry name" value="PsbU/PolX domain-like"/>
    <property type="match status" value="1"/>
</dbReference>
<dbReference type="AlphaFoldDB" id="A0A857N6P3"/>
<keyword evidence="4" id="KW-1185">Reference proteome</keyword>
<dbReference type="PANTHER" id="PTHR21180:SF32">
    <property type="entry name" value="ENDONUCLEASE_EXONUCLEASE_PHOSPHATASE FAMILY DOMAIN-CONTAINING PROTEIN 1"/>
    <property type="match status" value="1"/>
</dbReference>
<feature type="transmembrane region" description="Helical" evidence="1">
    <location>
        <begin position="12"/>
        <end position="34"/>
    </location>
</feature>
<organism evidence="3 4">
    <name type="scientific">Candidatus Chazhemtobacterium aquaticus</name>
    <dbReference type="NCBI Taxonomy" id="2715735"/>
    <lineage>
        <taxon>Bacteria</taxon>
        <taxon>Candidatus Chazhemtobacteraceae</taxon>
        <taxon>Candidatus Chazhemtobacterium</taxon>
    </lineage>
</organism>
<dbReference type="GO" id="GO:0015627">
    <property type="term" value="C:type II protein secretion system complex"/>
    <property type="evidence" value="ECO:0007669"/>
    <property type="project" value="TreeGrafter"/>
</dbReference>
<dbReference type="EMBL" id="CP047901">
    <property type="protein sequence ID" value="QHO63806.1"/>
    <property type="molecule type" value="Genomic_DNA"/>
</dbReference>
<evidence type="ECO:0000259" key="2">
    <source>
        <dbReference type="Pfam" id="PF10531"/>
    </source>
</evidence>
<accession>A0A857N6P3</accession>
<dbReference type="Pfam" id="PF12836">
    <property type="entry name" value="HHH_3"/>
    <property type="match status" value="1"/>
</dbReference>
<keyword evidence="1" id="KW-1133">Transmembrane helix</keyword>
<gene>
    <name evidence="3" type="ORF">MICH65_0825</name>
</gene>
<keyword evidence="1" id="KW-0812">Transmembrane</keyword>
<dbReference type="Pfam" id="PF10531">
    <property type="entry name" value="SLBB"/>
    <property type="match status" value="1"/>
</dbReference>
<dbReference type="Proteomes" id="UP000463983">
    <property type="component" value="Chromosome"/>
</dbReference>
<evidence type="ECO:0000313" key="3">
    <source>
        <dbReference type="EMBL" id="QHO63806.1"/>
    </source>
</evidence>
<dbReference type="PANTHER" id="PTHR21180">
    <property type="entry name" value="ENDONUCLEASE/EXONUCLEASE/PHOSPHATASE FAMILY DOMAIN-CONTAINING PROTEIN 1"/>
    <property type="match status" value="1"/>
</dbReference>
<dbReference type="InterPro" id="IPR019554">
    <property type="entry name" value="Soluble_ligand-bd"/>
</dbReference>
<sequence length="193" mass="21532">MLEWALKWMRANWVLAGWLVLGLGLSLGGAWWMWRDLNTTQVEIIEADDGLGTEIWVDVQGGVVRPGVYSLREGDRVKDALIAAGGLGGQADREAVAKYINLAEKIKDGTKLYIPVLGESEQENREDGQVQGLSDRRVNINTATKSELDQLWGVGEARAEMIIEGRPYQTIDEVKKVLPSNVYEQIKDMITVY</sequence>
<proteinExistence type="predicted"/>
<feature type="domain" description="Soluble ligand binding" evidence="2">
    <location>
        <begin position="57"/>
        <end position="112"/>
    </location>
</feature>
<evidence type="ECO:0000256" key="1">
    <source>
        <dbReference type="SAM" id="Phobius"/>
    </source>
</evidence>
<dbReference type="InterPro" id="IPR051675">
    <property type="entry name" value="Endo/Exo/Phosphatase_dom_1"/>
</dbReference>
<dbReference type="RefSeq" id="WP_236870876.1">
    <property type="nucleotide sequence ID" value="NZ_CP047901.1"/>
</dbReference>
<dbReference type="Gene3D" id="1.10.150.320">
    <property type="entry name" value="Photosystem II 12 kDa extrinsic protein"/>
    <property type="match status" value="1"/>
</dbReference>
<keyword evidence="1" id="KW-0472">Membrane</keyword>
<name>A0A857N6P3_9BACT</name>
<protein>
    <submittedName>
        <fullName evidence="3">Competence protein ComEA</fullName>
    </submittedName>
</protein>
<dbReference type="KEGG" id="caqa:MICH65_0825"/>
<dbReference type="GO" id="GO:0015628">
    <property type="term" value="P:protein secretion by the type II secretion system"/>
    <property type="evidence" value="ECO:0007669"/>
    <property type="project" value="TreeGrafter"/>
</dbReference>
<reference evidence="4" key="1">
    <citation type="journal article" date="2020" name="Microorganisms">
        <title>Complete Genome of a Member of a New Bacterial Lineage in the Microgenomates Group Reveals an Unusual Nucleotide Composition Disparity Between Two Strands of DNA and Limited Metabolic Potential.</title>
        <authorList>
            <person name="Kadnikov V.V."/>
            <person name="Mardanov A.V."/>
            <person name="Beletsky A.V."/>
            <person name="Karnachuk O.V."/>
            <person name="Ravin N.V."/>
        </authorList>
    </citation>
    <scope>NUCLEOTIDE SEQUENCE [LARGE SCALE GENOMIC DNA]</scope>
</reference>
<evidence type="ECO:0000313" key="4">
    <source>
        <dbReference type="Proteomes" id="UP000463983"/>
    </source>
</evidence>